<feature type="compositionally biased region" description="Low complexity" evidence="10">
    <location>
        <begin position="853"/>
        <end position="865"/>
    </location>
</feature>
<evidence type="ECO:0000259" key="15">
    <source>
        <dbReference type="PROSITE" id="PS51805"/>
    </source>
</evidence>
<dbReference type="Pfam" id="PF00439">
    <property type="entry name" value="Bromodomain"/>
    <property type="match status" value="1"/>
</dbReference>
<dbReference type="CDD" id="cd05839">
    <property type="entry name" value="PWWP_BRPF"/>
    <property type="match status" value="1"/>
</dbReference>
<evidence type="ECO:0000256" key="9">
    <source>
        <dbReference type="PROSITE-ProRule" id="PRU00042"/>
    </source>
</evidence>
<dbReference type="Gene3D" id="3.30.40.10">
    <property type="entry name" value="Zinc/RING finger domain, C3HC4 (zinc finger)"/>
    <property type="match status" value="2"/>
</dbReference>
<dbReference type="PROSITE" id="PS50812">
    <property type="entry name" value="PWWP"/>
    <property type="match status" value="1"/>
</dbReference>
<keyword evidence="5" id="KW-0862">Zinc</keyword>
<evidence type="ECO:0000256" key="8">
    <source>
        <dbReference type="PROSITE-ProRule" id="PRU00035"/>
    </source>
</evidence>
<keyword evidence="7" id="KW-0539">Nucleus</keyword>
<dbReference type="PANTHER" id="PTHR13793">
    <property type="entry name" value="PHD FINGER PROTEINS"/>
    <property type="match status" value="1"/>
</dbReference>
<dbReference type="Pfam" id="PF10513">
    <property type="entry name" value="EPL1"/>
    <property type="match status" value="1"/>
</dbReference>
<keyword evidence="16" id="KW-1185">Reference proteome</keyword>
<evidence type="ECO:0000313" key="17">
    <source>
        <dbReference type="RefSeq" id="XP_025423514.1"/>
    </source>
</evidence>
<evidence type="ECO:0000256" key="10">
    <source>
        <dbReference type="SAM" id="MobiDB-lite"/>
    </source>
</evidence>
<feature type="compositionally biased region" description="Basic and acidic residues" evidence="10">
    <location>
        <begin position="836"/>
        <end position="852"/>
    </location>
</feature>
<dbReference type="InterPro" id="IPR001487">
    <property type="entry name" value="Bromodomain"/>
</dbReference>
<feature type="compositionally biased region" description="Low complexity" evidence="10">
    <location>
        <begin position="917"/>
        <end position="946"/>
    </location>
</feature>
<dbReference type="FunFam" id="3.30.40.10:FF:000008">
    <property type="entry name" value="Bromodomain containing 1, isoform CRA_a"/>
    <property type="match status" value="1"/>
</dbReference>
<dbReference type="InterPro" id="IPR019787">
    <property type="entry name" value="Znf_PHD-finger"/>
</dbReference>
<evidence type="ECO:0000259" key="11">
    <source>
        <dbReference type="PROSITE" id="PS50014"/>
    </source>
</evidence>
<dbReference type="CDD" id="cd15572">
    <property type="entry name" value="PHD_BRPF"/>
    <property type="match status" value="1"/>
</dbReference>
<dbReference type="PROSITE" id="PS50157">
    <property type="entry name" value="ZINC_FINGER_C2H2_2"/>
    <property type="match status" value="1"/>
</dbReference>
<feature type="domain" description="C2H2-type" evidence="13">
    <location>
        <begin position="21"/>
        <end position="52"/>
    </location>
</feature>
<dbReference type="SMART" id="SM00297">
    <property type="entry name" value="BROMO"/>
    <property type="match status" value="1"/>
</dbReference>
<feature type="compositionally biased region" description="Polar residues" evidence="10">
    <location>
        <begin position="887"/>
        <end position="897"/>
    </location>
</feature>
<evidence type="ECO:0000256" key="7">
    <source>
        <dbReference type="ARBA" id="ARBA00023242"/>
    </source>
</evidence>
<dbReference type="FunFam" id="2.30.30.140:FF:000008">
    <property type="entry name" value="Bromodomain containing 1, isoform CRA_b"/>
    <property type="match status" value="1"/>
</dbReference>
<evidence type="ECO:0000259" key="13">
    <source>
        <dbReference type="PROSITE" id="PS50157"/>
    </source>
</evidence>
<dbReference type="InterPro" id="IPR036427">
    <property type="entry name" value="Bromodomain-like_sf"/>
</dbReference>
<accession>A0A8B8GJU9</accession>
<dbReference type="CDD" id="cd15670">
    <property type="entry name" value="ePHD_BRPF"/>
    <property type="match status" value="1"/>
</dbReference>
<organism evidence="16 17">
    <name type="scientific">Sipha flava</name>
    <name type="common">yellow sugarcane aphid</name>
    <dbReference type="NCBI Taxonomy" id="143950"/>
    <lineage>
        <taxon>Eukaryota</taxon>
        <taxon>Metazoa</taxon>
        <taxon>Ecdysozoa</taxon>
        <taxon>Arthropoda</taxon>
        <taxon>Hexapoda</taxon>
        <taxon>Insecta</taxon>
        <taxon>Pterygota</taxon>
        <taxon>Neoptera</taxon>
        <taxon>Paraneoptera</taxon>
        <taxon>Hemiptera</taxon>
        <taxon>Sternorrhyncha</taxon>
        <taxon>Aphidomorpha</taxon>
        <taxon>Aphidoidea</taxon>
        <taxon>Aphididae</taxon>
        <taxon>Sipha</taxon>
    </lineage>
</organism>
<dbReference type="SMART" id="SM00293">
    <property type="entry name" value="PWWP"/>
    <property type="match status" value="1"/>
</dbReference>
<dbReference type="Pfam" id="PF13832">
    <property type="entry name" value="zf-HC5HC2H_2"/>
    <property type="match status" value="1"/>
</dbReference>
<keyword evidence="3" id="KW-0677">Repeat</keyword>
<dbReference type="CTD" id="35648"/>
<dbReference type="Pfam" id="PF00855">
    <property type="entry name" value="PWWP"/>
    <property type="match status" value="1"/>
</dbReference>
<keyword evidence="4 9" id="KW-0863">Zinc-finger</keyword>
<proteinExistence type="predicted"/>
<dbReference type="RefSeq" id="XP_025423514.1">
    <property type="nucleotide sequence ID" value="XM_025567729.1"/>
</dbReference>
<feature type="domain" description="PHD-type" evidence="15">
    <location>
        <begin position="322"/>
        <end position="448"/>
    </location>
</feature>
<keyword evidence="6 8" id="KW-0103">Bromodomain</keyword>
<evidence type="ECO:0000256" key="1">
    <source>
        <dbReference type="ARBA" id="ARBA00004123"/>
    </source>
</evidence>
<dbReference type="InterPro" id="IPR000313">
    <property type="entry name" value="PWWP_dom"/>
</dbReference>
<dbReference type="SMART" id="SM00249">
    <property type="entry name" value="PHD"/>
    <property type="match status" value="2"/>
</dbReference>
<dbReference type="PRINTS" id="PR00503">
    <property type="entry name" value="BROMODOMAIN"/>
</dbReference>
<dbReference type="SUPFAM" id="SSF63748">
    <property type="entry name" value="Tudor/PWWP/MBT"/>
    <property type="match status" value="1"/>
</dbReference>
<dbReference type="Pfam" id="PF13831">
    <property type="entry name" value="PHD_2"/>
    <property type="match status" value="1"/>
</dbReference>
<dbReference type="GeneID" id="112692906"/>
<dbReference type="GO" id="GO:0006357">
    <property type="term" value="P:regulation of transcription by RNA polymerase II"/>
    <property type="evidence" value="ECO:0007669"/>
    <property type="project" value="TreeGrafter"/>
</dbReference>
<evidence type="ECO:0000259" key="14">
    <source>
        <dbReference type="PROSITE" id="PS50812"/>
    </source>
</evidence>
<dbReference type="Gene3D" id="2.30.30.140">
    <property type="match status" value="1"/>
</dbReference>
<comment type="subcellular location">
    <subcellularLocation>
        <location evidence="1">Nucleus</location>
    </subcellularLocation>
</comment>
<evidence type="ECO:0000256" key="2">
    <source>
        <dbReference type="ARBA" id="ARBA00022723"/>
    </source>
</evidence>
<reference evidence="17" key="1">
    <citation type="submission" date="2025-08" db="UniProtKB">
        <authorList>
            <consortium name="RefSeq"/>
        </authorList>
    </citation>
    <scope>IDENTIFICATION</scope>
    <source>
        <tissue evidence="17">Whole body</tissue>
    </source>
</reference>
<dbReference type="Gene3D" id="1.20.920.10">
    <property type="entry name" value="Bromodomain-like"/>
    <property type="match status" value="1"/>
</dbReference>
<dbReference type="AlphaFoldDB" id="A0A8B8GJU9"/>
<evidence type="ECO:0000256" key="3">
    <source>
        <dbReference type="ARBA" id="ARBA00022737"/>
    </source>
</evidence>
<feature type="compositionally biased region" description="Basic and acidic residues" evidence="10">
    <location>
        <begin position="948"/>
        <end position="958"/>
    </location>
</feature>
<dbReference type="InterPro" id="IPR019542">
    <property type="entry name" value="Enhancer_polycomb-like_N"/>
</dbReference>
<dbReference type="InterPro" id="IPR034732">
    <property type="entry name" value="EPHD"/>
</dbReference>
<protein>
    <submittedName>
        <fullName evidence="17">Peregrin</fullName>
    </submittedName>
</protein>
<dbReference type="InterPro" id="IPR050701">
    <property type="entry name" value="Histone_Mod_Regulator"/>
</dbReference>
<evidence type="ECO:0000313" key="16">
    <source>
        <dbReference type="Proteomes" id="UP000694846"/>
    </source>
</evidence>
<evidence type="ECO:0000256" key="4">
    <source>
        <dbReference type="ARBA" id="ARBA00022771"/>
    </source>
</evidence>
<gene>
    <name evidence="17" type="primary">LOC112692906</name>
</gene>
<dbReference type="SUPFAM" id="SSF57903">
    <property type="entry name" value="FYVE/PHD zinc finger"/>
    <property type="match status" value="1"/>
</dbReference>
<dbReference type="PROSITE" id="PS00028">
    <property type="entry name" value="ZINC_FINGER_C2H2_1"/>
    <property type="match status" value="1"/>
</dbReference>
<feature type="compositionally biased region" description="Acidic residues" evidence="10">
    <location>
        <begin position="905"/>
        <end position="916"/>
    </location>
</feature>
<sequence>MGDFDVLSYCRQLRSLKPPPYKCPVADCDKVYTSMTGFQYHLAHVQHTSPIPPLDTGTTPVRQIPAITPVSNKAKSKKKKGRRVTFTSFSRTSQPEVVEPVTPVHLSKTLCEVEVADNKVVRFNAEDHLPMISKEEYVRQKKNIITPHRTTAILSSLSKSQEAVKNLPHAAFKEVDSYDIPHAPSMPNSYIRFIEKSAEELDTEVEYDMDEEDAAWLQIMNERREEAGLVGISIESFELLMDRLEKESYFLVQMNKEVDSSLAVIDDEAVCSICLDGECQNSNVILFCDMCNLAVHQDCYGVPYIPEGQWLCRRCLHSPSCMVDCVLCPNNCGAFKQTDRGLWAHVVCALWIPEVRFANTVFLEPIDSIETIPTARWKLTCYICKQRGVGACIQCHKTSCYAAFHVTCAQQAGLYMKMETISNDNSTIGDAEPGTVLVQKIAFCDAHAPVDYLAENRGRQSPGEKLNNARRVLAKKRSAAPVISIPTIPPERVTEIANLLSVPKKGQFVQRLIAYWTLKRQFRNGVPLLRRLQTSQTSNVSRRDTEPNASSGNEDDLIELYRQLKYWQALRQDLERVRLLCELIRKRERLKKENIKVHELYTLKSLWPFHAFLHSVLQQLVVKDTGQIFIEPVDQNEVPDYGDIVKHPMDLQTMEIKIKNSEYSSLEAFENDFNLMVSNCLAYNSKETIFYKAGIKMRDQGGTVLRTAKRDLKVLDLDPVSLTLAEKNAETNETAALKNEHKDDKSTEFDRELKEICNSSNTMGDDERMCKLLQLADKCRSGRQNKRASLIKTELSKLRAKIDMEVKKYDDDEANSVDEPEKIEIERTSLKRNVKKKNEQPNENFVFKKPETPSKSTSPVTTPKNSNRKKSSTDSLITSPLIRRTRQSTNLESFKSYRSNKKTDTEDDSPSDEESSYLDSDSGSNSSSSSGSGSSDGSSSSGSSSDSESERESKRRGRKDEFAQLQLVWAKCRGYPWYPALIIDPNMPPGHLHNGIPVPSPPSEVLHLASNYKELVYLVLFFDSKRTWQWLPRNKLEPLGVTQELDDIKLTESKKPTDRKSVRKAYMEALVYKTDPMIPSSNLRRSSRT</sequence>
<dbReference type="PROSITE" id="PS50014">
    <property type="entry name" value="BROMODOMAIN_2"/>
    <property type="match status" value="1"/>
</dbReference>
<dbReference type="OrthoDB" id="20839at2759"/>
<name>A0A8B8GJU9_9HEMI</name>
<feature type="domain" description="PHD-type" evidence="12">
    <location>
        <begin position="268"/>
        <end position="318"/>
    </location>
</feature>
<feature type="domain" description="PWWP" evidence="14">
    <location>
        <begin position="964"/>
        <end position="1042"/>
    </location>
</feature>
<keyword evidence="2" id="KW-0479">Metal-binding</keyword>
<dbReference type="SUPFAM" id="SSF47370">
    <property type="entry name" value="Bromodomain"/>
    <property type="match status" value="1"/>
</dbReference>
<dbReference type="InterPro" id="IPR001965">
    <property type="entry name" value="Znf_PHD"/>
</dbReference>
<dbReference type="PROSITE" id="PS51805">
    <property type="entry name" value="EPHD"/>
    <property type="match status" value="1"/>
</dbReference>
<dbReference type="GO" id="GO:0008270">
    <property type="term" value="F:zinc ion binding"/>
    <property type="evidence" value="ECO:0007669"/>
    <property type="project" value="UniProtKB-KW"/>
</dbReference>
<dbReference type="PROSITE" id="PS01359">
    <property type="entry name" value="ZF_PHD_1"/>
    <property type="match status" value="1"/>
</dbReference>
<dbReference type="GO" id="GO:0005634">
    <property type="term" value="C:nucleus"/>
    <property type="evidence" value="ECO:0007669"/>
    <property type="project" value="UniProtKB-SubCell"/>
</dbReference>
<dbReference type="PANTHER" id="PTHR13793:SF107">
    <property type="entry name" value="BROMODOMAIN-CONTAINING PROTEIN HOMOLOG"/>
    <property type="match status" value="1"/>
</dbReference>
<dbReference type="InterPro" id="IPR013087">
    <property type="entry name" value="Znf_C2H2_type"/>
</dbReference>
<dbReference type="InterPro" id="IPR019786">
    <property type="entry name" value="Zinc_finger_PHD-type_CS"/>
</dbReference>
<dbReference type="InterPro" id="IPR011011">
    <property type="entry name" value="Znf_FYVE_PHD"/>
</dbReference>
<dbReference type="Proteomes" id="UP000694846">
    <property type="component" value="Unplaced"/>
</dbReference>
<dbReference type="FunFam" id="3.30.40.10:FF:000007">
    <property type="entry name" value="Bromodomain containing 1, isoform CRA_b"/>
    <property type="match status" value="1"/>
</dbReference>
<dbReference type="InterPro" id="IPR013083">
    <property type="entry name" value="Znf_RING/FYVE/PHD"/>
</dbReference>
<dbReference type="PROSITE" id="PS50016">
    <property type="entry name" value="ZF_PHD_2"/>
    <property type="match status" value="1"/>
</dbReference>
<evidence type="ECO:0000256" key="6">
    <source>
        <dbReference type="ARBA" id="ARBA00023117"/>
    </source>
</evidence>
<feature type="domain" description="Bromo" evidence="11">
    <location>
        <begin position="621"/>
        <end position="691"/>
    </location>
</feature>
<feature type="region of interest" description="Disordered" evidence="10">
    <location>
        <begin position="832"/>
        <end position="958"/>
    </location>
</feature>
<evidence type="ECO:0000259" key="12">
    <source>
        <dbReference type="PROSITE" id="PS50016"/>
    </source>
</evidence>
<evidence type="ECO:0000256" key="5">
    <source>
        <dbReference type="ARBA" id="ARBA00022833"/>
    </source>
</evidence>